<dbReference type="PROSITE" id="PS50887">
    <property type="entry name" value="GGDEF"/>
    <property type="match status" value="1"/>
</dbReference>
<dbReference type="GO" id="GO:0052621">
    <property type="term" value="F:diguanylate cyclase activity"/>
    <property type="evidence" value="ECO:0007669"/>
    <property type="project" value="UniProtKB-EC"/>
</dbReference>
<comment type="catalytic activity">
    <reaction evidence="2">
        <text>2 GTP = 3',3'-c-di-GMP + 2 diphosphate</text>
        <dbReference type="Rhea" id="RHEA:24898"/>
        <dbReference type="ChEBI" id="CHEBI:33019"/>
        <dbReference type="ChEBI" id="CHEBI:37565"/>
        <dbReference type="ChEBI" id="CHEBI:58805"/>
        <dbReference type="EC" id="2.7.7.65"/>
    </reaction>
</comment>
<dbReference type="RefSeq" id="WP_372266726.1">
    <property type="nucleotide sequence ID" value="NZ_JBFRUW010000056.1"/>
</dbReference>
<dbReference type="EMBL" id="JBFRUW010000056">
    <property type="protein sequence ID" value="MFA0569568.1"/>
    <property type="molecule type" value="Genomic_DNA"/>
</dbReference>
<accession>A0ABV4NE35</accession>
<dbReference type="InterPro" id="IPR019734">
    <property type="entry name" value="TPR_rpt"/>
</dbReference>
<dbReference type="InterPro" id="IPR011990">
    <property type="entry name" value="TPR-like_helical_dom_sf"/>
</dbReference>
<proteinExistence type="predicted"/>
<feature type="signal peptide" evidence="4">
    <location>
        <begin position="1"/>
        <end position="18"/>
    </location>
</feature>
<dbReference type="Pfam" id="PF13181">
    <property type="entry name" value="TPR_8"/>
    <property type="match status" value="1"/>
</dbReference>
<protein>
    <recommendedName>
        <fullName evidence="1">diguanylate cyclase</fullName>
        <ecNumber evidence="1">2.7.7.65</ecNumber>
    </recommendedName>
</protein>
<dbReference type="Gene3D" id="3.30.70.270">
    <property type="match status" value="1"/>
</dbReference>
<organism evidence="6 7">
    <name type="scientific">Vibrio gallaecicus</name>
    <dbReference type="NCBI Taxonomy" id="552386"/>
    <lineage>
        <taxon>Bacteria</taxon>
        <taxon>Pseudomonadati</taxon>
        <taxon>Pseudomonadota</taxon>
        <taxon>Gammaproteobacteria</taxon>
        <taxon>Vibrionales</taxon>
        <taxon>Vibrionaceae</taxon>
        <taxon>Vibrio</taxon>
    </lineage>
</organism>
<dbReference type="PANTHER" id="PTHR45138:SF9">
    <property type="entry name" value="DIGUANYLATE CYCLASE DGCM-RELATED"/>
    <property type="match status" value="1"/>
</dbReference>
<evidence type="ECO:0000256" key="1">
    <source>
        <dbReference type="ARBA" id="ARBA00012528"/>
    </source>
</evidence>
<dbReference type="InterPro" id="IPR029787">
    <property type="entry name" value="Nucleotide_cyclase"/>
</dbReference>
<dbReference type="SMART" id="SM00028">
    <property type="entry name" value="TPR"/>
    <property type="match status" value="4"/>
</dbReference>
<evidence type="ECO:0000313" key="6">
    <source>
        <dbReference type="EMBL" id="MFA0569568.1"/>
    </source>
</evidence>
<dbReference type="PANTHER" id="PTHR45138">
    <property type="entry name" value="REGULATORY COMPONENTS OF SENSORY TRANSDUCTION SYSTEM"/>
    <property type="match status" value="1"/>
</dbReference>
<dbReference type="Pfam" id="PF00990">
    <property type="entry name" value="GGDEF"/>
    <property type="match status" value="1"/>
</dbReference>
<dbReference type="SUPFAM" id="SSF55073">
    <property type="entry name" value="Nucleotide cyclase"/>
    <property type="match status" value="1"/>
</dbReference>
<keyword evidence="6" id="KW-0808">Transferase</keyword>
<dbReference type="InterPro" id="IPR000160">
    <property type="entry name" value="GGDEF_dom"/>
</dbReference>
<evidence type="ECO:0000259" key="5">
    <source>
        <dbReference type="PROSITE" id="PS50887"/>
    </source>
</evidence>
<dbReference type="SUPFAM" id="SSF48452">
    <property type="entry name" value="TPR-like"/>
    <property type="match status" value="3"/>
</dbReference>
<dbReference type="Pfam" id="PF13424">
    <property type="entry name" value="TPR_12"/>
    <property type="match status" value="1"/>
</dbReference>
<evidence type="ECO:0000256" key="3">
    <source>
        <dbReference type="SAM" id="Phobius"/>
    </source>
</evidence>
<evidence type="ECO:0000313" key="7">
    <source>
        <dbReference type="Proteomes" id="UP001570417"/>
    </source>
</evidence>
<keyword evidence="4" id="KW-0732">Signal</keyword>
<dbReference type="Gene3D" id="1.25.40.10">
    <property type="entry name" value="Tetratricopeptide repeat domain"/>
    <property type="match status" value="2"/>
</dbReference>
<feature type="chain" id="PRO_5046475978" description="diguanylate cyclase" evidence="4">
    <location>
        <begin position="19"/>
        <end position="671"/>
    </location>
</feature>
<comment type="caution">
    <text evidence="6">The sequence shown here is derived from an EMBL/GenBank/DDBJ whole genome shotgun (WGS) entry which is preliminary data.</text>
</comment>
<reference evidence="6 7" key="1">
    <citation type="journal article" date="2024" name="ISME J.">
        <title>Tailless and filamentous prophages are predominant in marine Vibrio.</title>
        <authorList>
            <person name="Steensen K."/>
            <person name="Seneca J."/>
            <person name="Bartlau N."/>
            <person name="Yu X.A."/>
            <person name="Hussain F.A."/>
            <person name="Polz M.F."/>
        </authorList>
    </citation>
    <scope>NUCLEOTIDE SEQUENCE [LARGE SCALE GENOMIC DNA]</scope>
    <source>
        <strain evidence="6 7">10N.222.51.A1</strain>
    </source>
</reference>
<keyword evidence="3" id="KW-1133">Transmembrane helix</keyword>
<keyword evidence="7" id="KW-1185">Reference proteome</keyword>
<feature type="transmembrane region" description="Helical" evidence="3">
    <location>
        <begin position="457"/>
        <end position="475"/>
    </location>
</feature>
<dbReference type="InterPro" id="IPR043128">
    <property type="entry name" value="Rev_trsase/Diguanyl_cyclase"/>
</dbReference>
<keyword evidence="3" id="KW-0472">Membrane</keyword>
<evidence type="ECO:0000256" key="2">
    <source>
        <dbReference type="ARBA" id="ARBA00034247"/>
    </source>
</evidence>
<name>A0ABV4NE35_9VIBR</name>
<evidence type="ECO:0000256" key="4">
    <source>
        <dbReference type="SAM" id="SignalP"/>
    </source>
</evidence>
<keyword evidence="6" id="KW-0548">Nucleotidyltransferase</keyword>
<dbReference type="InterPro" id="IPR050469">
    <property type="entry name" value="Diguanylate_Cyclase"/>
</dbReference>
<dbReference type="Proteomes" id="UP001570417">
    <property type="component" value="Unassembled WGS sequence"/>
</dbReference>
<feature type="domain" description="GGDEF" evidence="5">
    <location>
        <begin position="512"/>
        <end position="646"/>
    </location>
</feature>
<dbReference type="EC" id="2.7.7.65" evidence="1"/>
<dbReference type="SMART" id="SM00267">
    <property type="entry name" value="GGDEF"/>
    <property type="match status" value="1"/>
</dbReference>
<keyword evidence="3" id="KW-0812">Transmembrane</keyword>
<dbReference type="NCBIfam" id="TIGR00254">
    <property type="entry name" value="GGDEF"/>
    <property type="match status" value="1"/>
</dbReference>
<gene>
    <name evidence="6" type="ORF">AB4566_14955</name>
</gene>
<sequence length="671" mass="76244">MKHTFLILMALISLSSHANLMSSDPTKESSNTPNINWNTLYLSNSQHEEFRSLNMLQSRYASLPSSGEKLYISSLLYQFMTKHNQPYYGGNSDDKNYKVTEETFIEALKLDARGQYKEAQELFISVSDTMQQANDSVGKAIIKYNLCRSLNEQSKYHQAHYYCSALQSYFEDNTDPVLQISLGYRVIANNQYFRGDYKSALNSYMLLIDNFPKGQDISGIYNDIGNLYKEIEQFDSSETYLLTALDLRADSSNLMKTQVLHSLAELYIIMEQPTQAISYFQQAYDAVQATNSIYGKALVNLGLGKAHIQAENYSSAHDYLVEALTASEKLDNNKIRIEAYLAISDLFEHQDLFEESFYYAHLASELSKQINRSKYLADSLLQLTDLSVATNQHKEAFSFYRHYSAIQLSSRDIDNRLALEALELTRSKFEKELQSSLLVSQAQLDKLKIDKMTQQKLMYNIIVIILLCAASFSFWSSKRVREKSSLDSLTSAYNRAAAIRKIKTVKHNSNNKKHVLILLDLDKFKSINDDYGHPTGDQALSNISHQVRNRIGKHDLLGRLGGEEFVILLKDVEESEVRERVEEIQYAVSSTKFLSESKKPLSITASFSYLSTSQALSDFDVLYSVLDQALYQAKKNGRNCIIDAYNDAIDLPSSVFEPVQTSLQSDSQGNP</sequence>
<dbReference type="CDD" id="cd01949">
    <property type="entry name" value="GGDEF"/>
    <property type="match status" value="1"/>
</dbReference>